<dbReference type="GO" id="GO:0070402">
    <property type="term" value="F:NADPH binding"/>
    <property type="evidence" value="ECO:0007669"/>
    <property type="project" value="TreeGrafter"/>
</dbReference>
<dbReference type="PANTHER" id="PTHR48106">
    <property type="entry name" value="QUINONE OXIDOREDUCTASE PIG3-RELATED"/>
    <property type="match status" value="1"/>
</dbReference>
<evidence type="ECO:0000256" key="1">
    <source>
        <dbReference type="ARBA" id="ARBA00022857"/>
    </source>
</evidence>
<dbReference type="Pfam" id="PF08240">
    <property type="entry name" value="ADH_N"/>
    <property type="match status" value="1"/>
</dbReference>
<evidence type="ECO:0000313" key="4">
    <source>
        <dbReference type="EMBL" id="MBO1900374.1"/>
    </source>
</evidence>
<feature type="domain" description="Enoyl reductase (ER)" evidence="3">
    <location>
        <begin position="10"/>
        <end position="316"/>
    </location>
</feature>
<dbReference type="SUPFAM" id="SSF51735">
    <property type="entry name" value="NAD(P)-binding Rossmann-fold domains"/>
    <property type="match status" value="1"/>
</dbReference>
<name>A0A939MGC8_9MICO</name>
<keyword evidence="5" id="KW-1185">Reference proteome</keyword>
<dbReference type="GO" id="GO:0008270">
    <property type="term" value="F:zinc ion binding"/>
    <property type="evidence" value="ECO:0007669"/>
    <property type="project" value="InterPro"/>
</dbReference>
<gene>
    <name evidence="4" type="ORF">J4H92_00230</name>
</gene>
<keyword evidence="1" id="KW-0521">NADP</keyword>
<dbReference type="InterPro" id="IPR002364">
    <property type="entry name" value="Quin_OxRdtase/zeta-crystal_CS"/>
</dbReference>
<reference evidence="4" key="1">
    <citation type="submission" date="2021-03" db="EMBL/GenBank/DDBJ databases">
        <title>Leucobacter chromiisoli sp. nov., isolated from chromium-containing soil of chemical plant.</title>
        <authorList>
            <person name="Xu Z."/>
        </authorList>
    </citation>
    <scope>NUCLEOTIDE SEQUENCE</scope>
    <source>
        <strain evidence="4">S27</strain>
    </source>
</reference>
<comment type="caution">
    <text evidence="4">The sequence shown here is derived from an EMBL/GenBank/DDBJ whole genome shotgun (WGS) entry which is preliminary data.</text>
</comment>
<dbReference type="PANTHER" id="PTHR48106:SF18">
    <property type="entry name" value="QUINONE OXIDOREDUCTASE PIG3"/>
    <property type="match status" value="1"/>
</dbReference>
<proteinExistence type="predicted"/>
<evidence type="ECO:0000256" key="2">
    <source>
        <dbReference type="ARBA" id="ARBA00023002"/>
    </source>
</evidence>
<dbReference type="InterPro" id="IPR020843">
    <property type="entry name" value="ER"/>
</dbReference>
<dbReference type="Pfam" id="PF00107">
    <property type="entry name" value="ADH_zinc_N"/>
    <property type="match status" value="1"/>
</dbReference>
<dbReference type="GO" id="GO:0016651">
    <property type="term" value="F:oxidoreductase activity, acting on NAD(P)H"/>
    <property type="evidence" value="ECO:0007669"/>
    <property type="project" value="TreeGrafter"/>
</dbReference>
<dbReference type="Proteomes" id="UP000664382">
    <property type="component" value="Unassembled WGS sequence"/>
</dbReference>
<dbReference type="InterPro" id="IPR013149">
    <property type="entry name" value="ADH-like_C"/>
</dbReference>
<dbReference type="PROSITE" id="PS01162">
    <property type="entry name" value="QOR_ZETA_CRYSTAL"/>
    <property type="match status" value="1"/>
</dbReference>
<evidence type="ECO:0000313" key="5">
    <source>
        <dbReference type="Proteomes" id="UP000664382"/>
    </source>
</evidence>
<dbReference type="InterPro" id="IPR011032">
    <property type="entry name" value="GroES-like_sf"/>
</dbReference>
<sequence>MRALALTGNAAAPGLALVERPAPVPAAGEITVDVEAAGVGLIDALWATGAMPQQDGFVPGLEVAGTVRELGDGVTAFEPGQHVAAILPGAGGFAEVARASAALVAPIPDGMDVAQASVVPVNTVTAHLALTTVARFARGEAVLVHAAAGGLGSQFGQIARTLGAGRVDVVVGAPAKRGTARDLGYDHAYLRDRLPDVPERGYDIVVDPVGGEATADAFRVLREGGRLLRVGNASQAPDVAVSSVAHWLENKTTTGFNVGAWLSRRPEDGAASLRWSLAAVASGEIDVPLTGTAALGECAALLERLLSGATVGKLALLID</sequence>
<protein>
    <submittedName>
        <fullName evidence="4">Zinc-binding dehydrogenase</fullName>
    </submittedName>
</protein>
<dbReference type="Gene3D" id="3.40.50.720">
    <property type="entry name" value="NAD(P)-binding Rossmann-like Domain"/>
    <property type="match status" value="1"/>
</dbReference>
<dbReference type="RefSeq" id="WP_208095016.1">
    <property type="nucleotide sequence ID" value="NZ_JAGDYM010000001.1"/>
</dbReference>
<dbReference type="InterPro" id="IPR013154">
    <property type="entry name" value="ADH-like_N"/>
</dbReference>
<dbReference type="EMBL" id="JAGDYM010000001">
    <property type="protein sequence ID" value="MBO1900374.1"/>
    <property type="molecule type" value="Genomic_DNA"/>
</dbReference>
<dbReference type="Gene3D" id="3.90.180.10">
    <property type="entry name" value="Medium-chain alcohol dehydrogenases, catalytic domain"/>
    <property type="match status" value="1"/>
</dbReference>
<dbReference type="SUPFAM" id="SSF50129">
    <property type="entry name" value="GroES-like"/>
    <property type="match status" value="1"/>
</dbReference>
<dbReference type="SMART" id="SM00829">
    <property type="entry name" value="PKS_ER"/>
    <property type="match status" value="1"/>
</dbReference>
<dbReference type="AlphaFoldDB" id="A0A939MGC8"/>
<evidence type="ECO:0000259" key="3">
    <source>
        <dbReference type="SMART" id="SM00829"/>
    </source>
</evidence>
<keyword evidence="2" id="KW-0560">Oxidoreductase</keyword>
<dbReference type="InterPro" id="IPR036291">
    <property type="entry name" value="NAD(P)-bd_dom_sf"/>
</dbReference>
<organism evidence="4 5">
    <name type="scientific">Leucobacter weissii</name>
    <dbReference type="NCBI Taxonomy" id="1983706"/>
    <lineage>
        <taxon>Bacteria</taxon>
        <taxon>Bacillati</taxon>
        <taxon>Actinomycetota</taxon>
        <taxon>Actinomycetes</taxon>
        <taxon>Micrococcales</taxon>
        <taxon>Microbacteriaceae</taxon>
        <taxon>Leucobacter</taxon>
    </lineage>
</organism>
<accession>A0A939MGC8</accession>